<evidence type="ECO:0000256" key="1">
    <source>
        <dbReference type="SAM" id="Phobius"/>
    </source>
</evidence>
<keyword evidence="1" id="KW-0812">Transmembrane</keyword>
<keyword evidence="1" id="KW-0472">Membrane</keyword>
<evidence type="ECO:0000313" key="2">
    <source>
        <dbReference type="EMBL" id="KAF9526325.1"/>
    </source>
</evidence>
<comment type="caution">
    <text evidence="2">The sequence shown here is derived from an EMBL/GenBank/DDBJ whole genome shotgun (WGS) entry which is preliminary data.</text>
</comment>
<gene>
    <name evidence="2" type="ORF">CPB83DRAFT_857919</name>
</gene>
<protein>
    <submittedName>
        <fullName evidence="2">Uncharacterized protein</fullName>
    </submittedName>
</protein>
<name>A0A9P6JN50_9AGAR</name>
<feature type="transmembrane region" description="Helical" evidence="1">
    <location>
        <begin position="34"/>
        <end position="52"/>
    </location>
</feature>
<dbReference type="AlphaFoldDB" id="A0A9P6JN50"/>
<reference evidence="2" key="1">
    <citation type="submission" date="2020-11" db="EMBL/GenBank/DDBJ databases">
        <authorList>
            <consortium name="DOE Joint Genome Institute"/>
            <person name="Ahrendt S."/>
            <person name="Riley R."/>
            <person name="Andreopoulos W."/>
            <person name="Labutti K."/>
            <person name="Pangilinan J."/>
            <person name="Ruiz-Duenas F.J."/>
            <person name="Barrasa J.M."/>
            <person name="Sanchez-Garcia M."/>
            <person name="Camarero S."/>
            <person name="Miyauchi S."/>
            <person name="Serrano A."/>
            <person name="Linde D."/>
            <person name="Babiker R."/>
            <person name="Drula E."/>
            <person name="Ayuso-Fernandez I."/>
            <person name="Pacheco R."/>
            <person name="Padilla G."/>
            <person name="Ferreira P."/>
            <person name="Barriuso J."/>
            <person name="Kellner H."/>
            <person name="Castanera R."/>
            <person name="Alfaro M."/>
            <person name="Ramirez L."/>
            <person name="Pisabarro A.G."/>
            <person name="Kuo A."/>
            <person name="Tritt A."/>
            <person name="Lipzen A."/>
            <person name="He G."/>
            <person name="Yan M."/>
            <person name="Ng V."/>
            <person name="Cullen D."/>
            <person name="Martin F."/>
            <person name="Rosso M.-N."/>
            <person name="Henrissat B."/>
            <person name="Hibbett D."/>
            <person name="Martinez A.T."/>
            <person name="Grigoriev I.V."/>
        </authorList>
    </citation>
    <scope>NUCLEOTIDE SEQUENCE</scope>
    <source>
        <strain evidence="2">CBS 506.95</strain>
    </source>
</reference>
<feature type="non-terminal residue" evidence="2">
    <location>
        <position position="59"/>
    </location>
</feature>
<dbReference type="Proteomes" id="UP000807306">
    <property type="component" value="Unassembled WGS sequence"/>
</dbReference>
<organism evidence="2 3">
    <name type="scientific">Crepidotus variabilis</name>
    <dbReference type="NCBI Taxonomy" id="179855"/>
    <lineage>
        <taxon>Eukaryota</taxon>
        <taxon>Fungi</taxon>
        <taxon>Dikarya</taxon>
        <taxon>Basidiomycota</taxon>
        <taxon>Agaricomycotina</taxon>
        <taxon>Agaricomycetes</taxon>
        <taxon>Agaricomycetidae</taxon>
        <taxon>Agaricales</taxon>
        <taxon>Agaricineae</taxon>
        <taxon>Crepidotaceae</taxon>
        <taxon>Crepidotus</taxon>
    </lineage>
</organism>
<keyword evidence="1" id="KW-1133">Transmembrane helix</keyword>
<accession>A0A9P6JN50</accession>
<dbReference type="EMBL" id="MU157872">
    <property type="protein sequence ID" value="KAF9526325.1"/>
    <property type="molecule type" value="Genomic_DNA"/>
</dbReference>
<evidence type="ECO:0000313" key="3">
    <source>
        <dbReference type="Proteomes" id="UP000807306"/>
    </source>
</evidence>
<sequence length="59" mass="6899">MFEEYWSLATFILSPALPKFADLQVEEGGSSSEMLRRFMVYIILLYLVSFQIPPLQIRL</sequence>
<proteinExistence type="predicted"/>
<keyword evidence="3" id="KW-1185">Reference proteome</keyword>